<keyword evidence="1" id="KW-0696">RNA-directed RNA polymerase</keyword>
<dbReference type="InterPro" id="IPR057596">
    <property type="entry name" value="RDRP_core"/>
</dbReference>
<comment type="similarity">
    <text evidence="1">Belongs to the RdRP family.</text>
</comment>
<dbReference type="EMBL" id="KB469298">
    <property type="protein sequence ID" value="EPQ57890.1"/>
    <property type="molecule type" value="Genomic_DNA"/>
</dbReference>
<gene>
    <name evidence="4" type="ORF">GLOTRDRAFT_136725</name>
</gene>
<evidence type="ECO:0000313" key="5">
    <source>
        <dbReference type="Proteomes" id="UP000030669"/>
    </source>
</evidence>
<dbReference type="STRING" id="670483.S7RT73"/>
<evidence type="ECO:0000313" key="4">
    <source>
        <dbReference type="EMBL" id="EPQ57890.1"/>
    </source>
</evidence>
<proteinExistence type="inferred from homology"/>
<keyword evidence="5" id="KW-1185">Reference proteome</keyword>
<accession>S7RT73</accession>
<feature type="domain" description="RDRP core" evidence="3">
    <location>
        <begin position="408"/>
        <end position="1011"/>
    </location>
</feature>
<keyword evidence="1" id="KW-0548">Nucleotidyltransferase</keyword>
<evidence type="ECO:0000256" key="2">
    <source>
        <dbReference type="SAM" id="MobiDB-lite"/>
    </source>
</evidence>
<comment type="catalytic activity">
    <reaction evidence="1">
        <text>RNA(n) + a ribonucleoside 5'-triphosphate = RNA(n+1) + diphosphate</text>
        <dbReference type="Rhea" id="RHEA:21248"/>
        <dbReference type="Rhea" id="RHEA-COMP:14527"/>
        <dbReference type="Rhea" id="RHEA-COMP:17342"/>
        <dbReference type="ChEBI" id="CHEBI:33019"/>
        <dbReference type="ChEBI" id="CHEBI:61557"/>
        <dbReference type="ChEBI" id="CHEBI:140395"/>
        <dbReference type="EC" id="2.7.7.48"/>
    </reaction>
</comment>
<dbReference type="GO" id="GO:0031380">
    <property type="term" value="C:nuclear RNA-directed RNA polymerase complex"/>
    <property type="evidence" value="ECO:0007669"/>
    <property type="project" value="TreeGrafter"/>
</dbReference>
<dbReference type="GO" id="GO:0030422">
    <property type="term" value="P:siRNA processing"/>
    <property type="evidence" value="ECO:0007669"/>
    <property type="project" value="TreeGrafter"/>
</dbReference>
<dbReference type="Proteomes" id="UP000030669">
    <property type="component" value="Unassembled WGS sequence"/>
</dbReference>
<name>S7RT73_GLOTA</name>
<feature type="compositionally biased region" description="Basic residues" evidence="2">
    <location>
        <begin position="1219"/>
        <end position="1242"/>
    </location>
</feature>
<dbReference type="PANTHER" id="PTHR23079">
    <property type="entry name" value="RNA-DEPENDENT RNA POLYMERASE"/>
    <property type="match status" value="1"/>
</dbReference>
<dbReference type="OrthoDB" id="6513042at2759"/>
<sequence length="1242" mass="142712">MEIDLKGVAHIATKYEVKRAIAQVLHGDDFRRREIPRLWNFDVSLNPGLTETRNDGSGKLILPDHKLGRKFLEWARQDGNNIRVHGRKIRFFRSDRKPRAGELQMLRKAPYLDPAKDEERDRILQALDCDLRVNKVNFGIYYYDTSRPGAPKSFSNEWEGDYKSRSYAVMRVAYDHKVMRIKLGDPMTEETCHRIVIKFSSIRKIGFGYDAGSPYICFDLMIPPILEREPFNRLLTGDDFRDHKNFRYRIGFLDPAHERISPYAHQIRVVLCQDRDLEMFRELCQAAGLRPPIPAQVEASRREFYGVKQLNRIYTWLRDMEWTVAFQIEALLHNGLVNSYELLHDLHQPISLLYKQQGAATAHHLRQFSEALQTRGSRETAMQCFQRINPVPAFPPAPGQFMCHHVSFTPTRIILEGPYTVQSNRVIRHYEGFEEYFIRVDFRDEDRLQYRWDREVKAEFFLKERVGEVLKNGFTLASRHFEFLAYSQSALRDHSVWFMHPFHHPQEGYVTAEAIRQTLGDFTGVIRCPSKYAARMAQAFTATDPAVKIFRHEWEEIPDLGNTPYEFTDGVGTVSRQLADEIWDKLCADRKIFEPTGPKPTAFQIRFLGYKGMVALDDQLEGRKMRLRPSMNKFRVHEEDCAEIEIARAFECPSIAYLNKSLIMVLEDRGVQKDSFLKLQERAVADVMTAGDSIARLRDLLEGNGLGRAHRLSNVLQGLFDLGFELNSQTPDRKKIENPFLKRIVNYSRHHILRDLKHGARIPIPDSWCLPGVADEGPAYVASGHQNVFCLKPGTIYACIQNRGDEEPTWIKGNCIIWRSPVVHPGDVMRVYAVGKPPEDQLCLFRNLVNVVVMPSQGDRSMASQLGGGDVDGDLFCVSKDPTLLPVLHVLPAAYAPVAPMTIEEDSRIEDVCDFVVEYIHSDVLGLLSDRHLIIADQSKEGTQDERCLQLAELCSRAVDYPKSGVPVNIDKSPRLLIPYKPDWHAAEVTAPRNTDYYESDRAVGHLYRAIPLHEPAKVSPDALTPRPETVDPITTALTPLIQHHLKTYKAPDFTSQVINQSYRRYRDELRYIRITHTLSNDPEVRLTEEEVVVSTILAKCSQKRWRKDRIHRMKVHASTLVQEIQREWLKPEERNSSDGLRLGLYLAWQAWKYTINNAGRVDNDAMNSFGLIALGVIFEVLDKLDPEWRVNRGKVPTLSRKTGWMVDEDQEFAPPAGKPKKGNQKGSKTIRLKGPNKARKE</sequence>
<dbReference type="OMA" id="WFEYDHK"/>
<dbReference type="eggNOG" id="KOG0988">
    <property type="taxonomic scope" value="Eukaryota"/>
</dbReference>
<dbReference type="GeneID" id="19303610"/>
<keyword evidence="1" id="KW-0694">RNA-binding</keyword>
<dbReference type="InterPro" id="IPR007855">
    <property type="entry name" value="RDRP"/>
</dbReference>
<dbReference type="EC" id="2.7.7.48" evidence="1"/>
<dbReference type="GO" id="GO:0003723">
    <property type="term" value="F:RNA binding"/>
    <property type="evidence" value="ECO:0007669"/>
    <property type="project" value="UniProtKB-KW"/>
</dbReference>
<reference evidence="4 5" key="1">
    <citation type="journal article" date="2012" name="Science">
        <title>The Paleozoic origin of enzymatic lignin decomposition reconstructed from 31 fungal genomes.</title>
        <authorList>
            <person name="Floudas D."/>
            <person name="Binder M."/>
            <person name="Riley R."/>
            <person name="Barry K."/>
            <person name="Blanchette R.A."/>
            <person name="Henrissat B."/>
            <person name="Martinez A.T."/>
            <person name="Otillar R."/>
            <person name="Spatafora J.W."/>
            <person name="Yadav J.S."/>
            <person name="Aerts A."/>
            <person name="Benoit I."/>
            <person name="Boyd A."/>
            <person name="Carlson A."/>
            <person name="Copeland A."/>
            <person name="Coutinho P.M."/>
            <person name="de Vries R.P."/>
            <person name="Ferreira P."/>
            <person name="Findley K."/>
            <person name="Foster B."/>
            <person name="Gaskell J."/>
            <person name="Glotzer D."/>
            <person name="Gorecki P."/>
            <person name="Heitman J."/>
            <person name="Hesse C."/>
            <person name="Hori C."/>
            <person name="Igarashi K."/>
            <person name="Jurgens J.A."/>
            <person name="Kallen N."/>
            <person name="Kersten P."/>
            <person name="Kohler A."/>
            <person name="Kuees U."/>
            <person name="Kumar T.K.A."/>
            <person name="Kuo A."/>
            <person name="LaButti K."/>
            <person name="Larrondo L.F."/>
            <person name="Lindquist E."/>
            <person name="Ling A."/>
            <person name="Lombard V."/>
            <person name="Lucas S."/>
            <person name="Lundell T."/>
            <person name="Martin R."/>
            <person name="McLaughlin D.J."/>
            <person name="Morgenstern I."/>
            <person name="Morin E."/>
            <person name="Murat C."/>
            <person name="Nagy L.G."/>
            <person name="Nolan M."/>
            <person name="Ohm R.A."/>
            <person name="Patyshakuliyeva A."/>
            <person name="Rokas A."/>
            <person name="Ruiz-Duenas F.J."/>
            <person name="Sabat G."/>
            <person name="Salamov A."/>
            <person name="Samejima M."/>
            <person name="Schmutz J."/>
            <person name="Slot J.C."/>
            <person name="St John F."/>
            <person name="Stenlid J."/>
            <person name="Sun H."/>
            <person name="Sun S."/>
            <person name="Syed K."/>
            <person name="Tsang A."/>
            <person name="Wiebenga A."/>
            <person name="Young D."/>
            <person name="Pisabarro A."/>
            <person name="Eastwood D.C."/>
            <person name="Martin F."/>
            <person name="Cullen D."/>
            <person name="Grigoriev I.V."/>
            <person name="Hibbett D.S."/>
        </authorList>
    </citation>
    <scope>NUCLEOTIDE SEQUENCE [LARGE SCALE GENOMIC DNA]</scope>
    <source>
        <strain evidence="4 5">ATCC 11539</strain>
    </source>
</reference>
<dbReference type="PANTHER" id="PTHR23079:SF55">
    <property type="entry name" value="RNA-DIRECTED RNA POLYMERASE"/>
    <property type="match status" value="1"/>
</dbReference>
<dbReference type="GO" id="GO:0003968">
    <property type="term" value="F:RNA-directed RNA polymerase activity"/>
    <property type="evidence" value="ECO:0007669"/>
    <property type="project" value="UniProtKB-KW"/>
</dbReference>
<evidence type="ECO:0000256" key="1">
    <source>
        <dbReference type="RuleBase" id="RU363098"/>
    </source>
</evidence>
<evidence type="ECO:0000259" key="3">
    <source>
        <dbReference type="Pfam" id="PF05183"/>
    </source>
</evidence>
<dbReference type="Pfam" id="PF05183">
    <property type="entry name" value="RdRP"/>
    <property type="match status" value="1"/>
</dbReference>
<dbReference type="KEGG" id="gtr:GLOTRDRAFT_136725"/>
<protein>
    <recommendedName>
        <fullName evidence="1">RNA-dependent RNA polymerase</fullName>
        <ecNumber evidence="1">2.7.7.48</ecNumber>
    </recommendedName>
</protein>
<dbReference type="HOGENOM" id="CLU_001366_2_1_1"/>
<feature type="region of interest" description="Disordered" evidence="2">
    <location>
        <begin position="1205"/>
        <end position="1242"/>
    </location>
</feature>
<keyword evidence="1" id="KW-0808">Transferase</keyword>
<dbReference type="AlphaFoldDB" id="S7RT73"/>
<organism evidence="4 5">
    <name type="scientific">Gloeophyllum trabeum (strain ATCC 11539 / FP-39264 / Madison 617)</name>
    <name type="common">Brown rot fungus</name>
    <dbReference type="NCBI Taxonomy" id="670483"/>
    <lineage>
        <taxon>Eukaryota</taxon>
        <taxon>Fungi</taxon>
        <taxon>Dikarya</taxon>
        <taxon>Basidiomycota</taxon>
        <taxon>Agaricomycotina</taxon>
        <taxon>Agaricomycetes</taxon>
        <taxon>Gloeophyllales</taxon>
        <taxon>Gloeophyllaceae</taxon>
        <taxon>Gloeophyllum</taxon>
    </lineage>
</organism>
<dbReference type="RefSeq" id="XP_007863222.1">
    <property type="nucleotide sequence ID" value="XM_007865031.1"/>
</dbReference>